<gene>
    <name evidence="1" type="ORF">V865_003223</name>
</gene>
<sequence length="189" mass="21975">MPQDVSEEWRSTVLEHRVGLNPQYCSDRHMQLDIRKNWSFSGLDYTVKDQDGKVLLRSHGHREYRTDLIHTNSRQEKIFSISLMFTYRGPGERSGRGSRTYFKDYLTGMNKEIVVDWMDLMKHRGLISLRDDTGHDRTNQEKFGNGAVIGLLNDYDTIFDYTHPQLEFVPNIDYSLLAITAICSESFTG</sequence>
<name>A0AAX4KFJ4_9TREE</name>
<dbReference type="KEGG" id="ker:91102027"/>
<dbReference type="RefSeq" id="XP_066083117.1">
    <property type="nucleotide sequence ID" value="XM_066227020.1"/>
</dbReference>
<dbReference type="EMBL" id="CP144089">
    <property type="protein sequence ID" value="WWD05150.1"/>
    <property type="molecule type" value="Genomic_DNA"/>
</dbReference>
<proteinExistence type="predicted"/>
<evidence type="ECO:0000313" key="1">
    <source>
        <dbReference type="EMBL" id="WWD05150.1"/>
    </source>
</evidence>
<evidence type="ECO:0000313" key="2">
    <source>
        <dbReference type="Proteomes" id="UP001358614"/>
    </source>
</evidence>
<accession>A0AAX4KFJ4</accession>
<dbReference type="GeneID" id="91102027"/>
<dbReference type="AlphaFoldDB" id="A0AAX4KFJ4"/>
<reference evidence="1 2" key="1">
    <citation type="submission" date="2024-01" db="EMBL/GenBank/DDBJ databases">
        <title>Comparative genomics of Cryptococcus and Kwoniella reveals pathogenesis evolution and contrasting modes of karyotype evolution via chromosome fusion or intercentromeric recombination.</title>
        <authorList>
            <person name="Coelho M.A."/>
            <person name="David-Palma M."/>
            <person name="Shea T."/>
            <person name="Bowers K."/>
            <person name="McGinley-Smith S."/>
            <person name="Mohammad A.W."/>
            <person name="Gnirke A."/>
            <person name="Yurkov A.M."/>
            <person name="Nowrousian M."/>
            <person name="Sun S."/>
            <person name="Cuomo C.A."/>
            <person name="Heitman J."/>
        </authorList>
    </citation>
    <scope>NUCLEOTIDE SEQUENCE [LARGE SCALE GENOMIC DNA]</scope>
    <source>
        <strain evidence="1 2">PYCC6329</strain>
    </source>
</reference>
<organism evidence="1 2">
    <name type="scientific">Kwoniella europaea PYCC6329</name>
    <dbReference type="NCBI Taxonomy" id="1423913"/>
    <lineage>
        <taxon>Eukaryota</taxon>
        <taxon>Fungi</taxon>
        <taxon>Dikarya</taxon>
        <taxon>Basidiomycota</taxon>
        <taxon>Agaricomycotina</taxon>
        <taxon>Tremellomycetes</taxon>
        <taxon>Tremellales</taxon>
        <taxon>Cryptococcaceae</taxon>
        <taxon>Kwoniella</taxon>
    </lineage>
</organism>
<dbReference type="Proteomes" id="UP001358614">
    <property type="component" value="Chromosome 1"/>
</dbReference>
<evidence type="ECO:0008006" key="3">
    <source>
        <dbReference type="Google" id="ProtNLM"/>
    </source>
</evidence>
<keyword evidence="2" id="KW-1185">Reference proteome</keyword>
<protein>
    <recommendedName>
        <fullName evidence="3">Tubby C-terminal domain-containing protein</fullName>
    </recommendedName>
</protein>